<feature type="domain" description="HTH luxR-type" evidence="1">
    <location>
        <begin position="305"/>
        <end position="362"/>
    </location>
</feature>
<keyword evidence="3" id="KW-1185">Reference proteome</keyword>
<sequence>MALLLGEDMTRSAVTPENVARPSHWPLAAVVSVSDNRDRHGGDALESIAGELAQYCGFEGTLVEWIDPHHAGSHVVAEFGCAQYRARPAGSEDAWCSATDASAEVHPKSVGSSRDDCLVEADFPVESGRFVLTNWIGRRGSLAAERSRKRFSEMLPLLSILFRTVSERTRLKARNHGFAAAIQHSDVATLILDQECRIAFANKAAELIMSERDGIRQIHGKLASAGIGDTLRLQSAVQHLVDGDREGAEPSPVIAIKRPGRRPLLIGLVQAPRAGELIPVDTMAIAYVFDPEQNLSDIIEPVCRFYGLSPNETRLTCGLVEGRPLCDVAKSISIREQTARSYLKQIFAKTETNRQAELVQLLLRSSIRMATFRKICAFS</sequence>
<organism evidence="2 3">
    <name type="scientific">Qipengyuania spongiae</name>
    <dbReference type="NCBI Taxonomy" id="2909673"/>
    <lineage>
        <taxon>Bacteria</taxon>
        <taxon>Pseudomonadati</taxon>
        <taxon>Pseudomonadota</taxon>
        <taxon>Alphaproteobacteria</taxon>
        <taxon>Sphingomonadales</taxon>
        <taxon>Erythrobacteraceae</taxon>
        <taxon>Qipengyuania</taxon>
    </lineage>
</organism>
<accession>A0ABY5SWK1</accession>
<dbReference type="Gene3D" id="1.10.10.10">
    <property type="entry name" value="Winged helix-like DNA-binding domain superfamily/Winged helix DNA-binding domain"/>
    <property type="match status" value="1"/>
</dbReference>
<evidence type="ECO:0000313" key="2">
    <source>
        <dbReference type="EMBL" id="UVI38918.1"/>
    </source>
</evidence>
<evidence type="ECO:0000313" key="3">
    <source>
        <dbReference type="Proteomes" id="UP001065265"/>
    </source>
</evidence>
<dbReference type="InterPro" id="IPR016032">
    <property type="entry name" value="Sig_transdc_resp-reg_C-effctor"/>
</dbReference>
<protein>
    <recommendedName>
        <fullName evidence="1">HTH luxR-type domain-containing protein</fullName>
    </recommendedName>
</protein>
<dbReference type="InterPro" id="IPR000792">
    <property type="entry name" value="Tscrpt_reg_LuxR_C"/>
</dbReference>
<dbReference type="RefSeq" id="WP_265558100.1">
    <property type="nucleotide sequence ID" value="NZ_CP092471.1"/>
</dbReference>
<dbReference type="SUPFAM" id="SSF46894">
    <property type="entry name" value="C-terminal effector domain of the bipartite response regulators"/>
    <property type="match status" value="1"/>
</dbReference>
<gene>
    <name evidence="2" type="ORF">L1F33_11815</name>
</gene>
<proteinExistence type="predicted"/>
<dbReference type="InterPro" id="IPR036388">
    <property type="entry name" value="WH-like_DNA-bd_sf"/>
</dbReference>
<name>A0ABY5SWK1_9SPHN</name>
<dbReference type="Proteomes" id="UP001065265">
    <property type="component" value="Chromosome"/>
</dbReference>
<dbReference type="EMBL" id="CP092471">
    <property type="protein sequence ID" value="UVI38918.1"/>
    <property type="molecule type" value="Genomic_DNA"/>
</dbReference>
<reference evidence="2" key="1">
    <citation type="submission" date="2022-02" db="EMBL/GenBank/DDBJ databases">
        <title>Qipengyuania spongiae sp. nov., isolated from marine sponge.</title>
        <authorList>
            <person name="Li Z."/>
            <person name="Zhang M."/>
        </authorList>
    </citation>
    <scope>NUCLEOTIDE SEQUENCE</scope>
    <source>
        <strain evidence="2">PHS-Z21</strain>
    </source>
</reference>
<dbReference type="SMART" id="SM00421">
    <property type="entry name" value="HTH_LUXR"/>
    <property type="match status" value="1"/>
</dbReference>
<evidence type="ECO:0000259" key="1">
    <source>
        <dbReference type="SMART" id="SM00421"/>
    </source>
</evidence>